<organism evidence="11 12">
    <name type="scientific">candidate division WWE3 bacterium CG_4_9_14_0_2_um_filter_48_10</name>
    <dbReference type="NCBI Taxonomy" id="1975078"/>
    <lineage>
        <taxon>Bacteria</taxon>
        <taxon>Katanobacteria</taxon>
    </lineage>
</organism>
<dbReference type="GO" id="GO:0005524">
    <property type="term" value="F:ATP binding"/>
    <property type="evidence" value="ECO:0007669"/>
    <property type="project" value="UniProtKB-KW"/>
</dbReference>
<dbReference type="InterPro" id="IPR002306">
    <property type="entry name" value="Trp-tRNA-ligase"/>
</dbReference>
<evidence type="ECO:0000256" key="4">
    <source>
        <dbReference type="ARBA" id="ARBA00022741"/>
    </source>
</evidence>
<sequence length="330" mass="37286">MTKKRILTGDRPTGPLHLGHYVGSLANRVKLQHQYETFILMADIQALTDNFKHPEEVKEAVREVMLDNLAVGLEPKVASFVRQSHVPEIAELTVYYANLVTVARLSRNPTVKFEIKERGFGESVPLGFFMYPVSQAADITFVEADLVPVGKDQLPHIEQTCEIVRTFNRIYGETLKEPKALVGRIGRLVGTDGQAKMSKSLGNCIFLSDSPKVVEEKVMEMYTDPTRIHPTDPGHVRGNPVFIYHDAFNPNKSEIAEMKVLYQQGKIGDVEVKKRLAKALNEFLEPIRQRRRGYERDIKLVDGILEEGTHKSRVIAAKVLDRVRGAMRLK</sequence>
<evidence type="ECO:0000256" key="5">
    <source>
        <dbReference type="ARBA" id="ARBA00022840"/>
    </source>
</evidence>
<protein>
    <recommendedName>
        <fullName evidence="2 9">Tryptophan--tRNA ligase</fullName>
        <ecNumber evidence="2 9">6.1.1.2</ecNumber>
    </recommendedName>
</protein>
<keyword evidence="7 10" id="KW-0030">Aminoacyl-tRNA synthetase</keyword>
<dbReference type="Pfam" id="PF00579">
    <property type="entry name" value="tRNA-synt_1b"/>
    <property type="match status" value="1"/>
</dbReference>
<dbReference type="EMBL" id="PFSK01000017">
    <property type="protein sequence ID" value="PJC22860.1"/>
    <property type="molecule type" value="Genomic_DNA"/>
</dbReference>
<comment type="caution">
    <text evidence="11">The sequence shown here is derived from an EMBL/GenBank/DDBJ whole genome shotgun (WGS) entry which is preliminary data.</text>
</comment>
<gene>
    <name evidence="11" type="primary">trpS</name>
    <name evidence="11" type="ORF">CO059_01420</name>
</gene>
<keyword evidence="5 10" id="KW-0067">ATP-binding</keyword>
<dbReference type="GO" id="GO:0005829">
    <property type="term" value="C:cytosol"/>
    <property type="evidence" value="ECO:0007669"/>
    <property type="project" value="TreeGrafter"/>
</dbReference>
<evidence type="ECO:0000256" key="9">
    <source>
        <dbReference type="NCBIfam" id="TIGR00233"/>
    </source>
</evidence>
<evidence type="ECO:0000256" key="1">
    <source>
        <dbReference type="ARBA" id="ARBA00005594"/>
    </source>
</evidence>
<keyword evidence="4 10" id="KW-0547">Nucleotide-binding</keyword>
<dbReference type="InterPro" id="IPR002305">
    <property type="entry name" value="aa-tRNA-synth_Ic"/>
</dbReference>
<keyword evidence="3 10" id="KW-0436">Ligase</keyword>
<proteinExistence type="inferred from homology"/>
<dbReference type="NCBIfam" id="TIGR00233">
    <property type="entry name" value="trpS"/>
    <property type="match status" value="1"/>
</dbReference>
<evidence type="ECO:0000256" key="8">
    <source>
        <dbReference type="ARBA" id="ARBA00049929"/>
    </source>
</evidence>
<dbReference type="CDD" id="cd00806">
    <property type="entry name" value="TrpRS_core"/>
    <property type="match status" value="1"/>
</dbReference>
<comment type="catalytic activity">
    <reaction evidence="8">
        <text>tRNA(Trp) + L-tryptophan + ATP = L-tryptophyl-tRNA(Trp) + AMP + diphosphate + H(+)</text>
        <dbReference type="Rhea" id="RHEA:24080"/>
        <dbReference type="Rhea" id="RHEA-COMP:9671"/>
        <dbReference type="Rhea" id="RHEA-COMP:9705"/>
        <dbReference type="ChEBI" id="CHEBI:15378"/>
        <dbReference type="ChEBI" id="CHEBI:30616"/>
        <dbReference type="ChEBI" id="CHEBI:33019"/>
        <dbReference type="ChEBI" id="CHEBI:57912"/>
        <dbReference type="ChEBI" id="CHEBI:78442"/>
        <dbReference type="ChEBI" id="CHEBI:78535"/>
        <dbReference type="ChEBI" id="CHEBI:456215"/>
        <dbReference type="EC" id="6.1.1.2"/>
    </reaction>
</comment>
<evidence type="ECO:0000256" key="6">
    <source>
        <dbReference type="ARBA" id="ARBA00022917"/>
    </source>
</evidence>
<dbReference type="Gene3D" id="1.10.240.10">
    <property type="entry name" value="Tyrosyl-Transfer RNA Synthetase"/>
    <property type="match status" value="1"/>
</dbReference>
<name>A0A2M8EJF8_UNCKA</name>
<dbReference type="PROSITE" id="PS00178">
    <property type="entry name" value="AA_TRNA_LIGASE_I"/>
    <property type="match status" value="1"/>
</dbReference>
<dbReference type="EC" id="6.1.1.2" evidence="2 9"/>
<dbReference type="GO" id="GO:0006436">
    <property type="term" value="P:tryptophanyl-tRNA aminoacylation"/>
    <property type="evidence" value="ECO:0007669"/>
    <property type="project" value="UniProtKB-UniRule"/>
</dbReference>
<evidence type="ECO:0000313" key="12">
    <source>
        <dbReference type="Proteomes" id="UP000228781"/>
    </source>
</evidence>
<dbReference type="PANTHER" id="PTHR43766:SF1">
    <property type="entry name" value="TRYPTOPHAN--TRNA LIGASE, MITOCHONDRIAL"/>
    <property type="match status" value="1"/>
</dbReference>
<evidence type="ECO:0000256" key="10">
    <source>
        <dbReference type="RuleBase" id="RU363036"/>
    </source>
</evidence>
<reference evidence="12" key="1">
    <citation type="submission" date="2017-09" db="EMBL/GenBank/DDBJ databases">
        <title>Depth-based differentiation of microbial function through sediment-hosted aquifers and enrichment of novel symbionts in the deep terrestrial subsurface.</title>
        <authorList>
            <person name="Probst A.J."/>
            <person name="Ladd B."/>
            <person name="Jarett J.K."/>
            <person name="Geller-Mcgrath D.E."/>
            <person name="Sieber C.M.K."/>
            <person name="Emerson J.B."/>
            <person name="Anantharaman K."/>
            <person name="Thomas B.C."/>
            <person name="Malmstrom R."/>
            <person name="Stieglmeier M."/>
            <person name="Klingl A."/>
            <person name="Woyke T."/>
            <person name="Ryan C.M."/>
            <person name="Banfield J.F."/>
        </authorList>
    </citation>
    <scope>NUCLEOTIDE SEQUENCE [LARGE SCALE GENOMIC DNA]</scope>
</reference>
<dbReference type="PRINTS" id="PR01039">
    <property type="entry name" value="TRNASYNTHTRP"/>
</dbReference>
<comment type="similarity">
    <text evidence="1 10">Belongs to the class-I aminoacyl-tRNA synthetase family.</text>
</comment>
<evidence type="ECO:0000256" key="3">
    <source>
        <dbReference type="ARBA" id="ARBA00022598"/>
    </source>
</evidence>
<dbReference type="InterPro" id="IPR050203">
    <property type="entry name" value="Trp-tRNA_synthetase"/>
</dbReference>
<dbReference type="PANTHER" id="PTHR43766">
    <property type="entry name" value="TRYPTOPHAN--TRNA LIGASE, MITOCHONDRIAL"/>
    <property type="match status" value="1"/>
</dbReference>
<evidence type="ECO:0000313" key="11">
    <source>
        <dbReference type="EMBL" id="PJC22860.1"/>
    </source>
</evidence>
<dbReference type="GO" id="GO:0004830">
    <property type="term" value="F:tryptophan-tRNA ligase activity"/>
    <property type="evidence" value="ECO:0007669"/>
    <property type="project" value="UniProtKB-UniRule"/>
</dbReference>
<dbReference type="InterPro" id="IPR014729">
    <property type="entry name" value="Rossmann-like_a/b/a_fold"/>
</dbReference>
<dbReference type="InterPro" id="IPR001412">
    <property type="entry name" value="aa-tRNA-synth_I_CS"/>
</dbReference>
<dbReference type="FunFam" id="1.10.240.10:FF:000005">
    <property type="entry name" value="Tryptophan--tRNA ligase"/>
    <property type="match status" value="1"/>
</dbReference>
<evidence type="ECO:0000256" key="7">
    <source>
        <dbReference type="ARBA" id="ARBA00023146"/>
    </source>
</evidence>
<accession>A0A2M8EJF8</accession>
<dbReference type="Proteomes" id="UP000228781">
    <property type="component" value="Unassembled WGS sequence"/>
</dbReference>
<dbReference type="AlphaFoldDB" id="A0A2M8EJF8"/>
<evidence type="ECO:0000256" key="2">
    <source>
        <dbReference type="ARBA" id="ARBA00013161"/>
    </source>
</evidence>
<dbReference type="SUPFAM" id="SSF52374">
    <property type="entry name" value="Nucleotidylyl transferase"/>
    <property type="match status" value="1"/>
</dbReference>
<keyword evidence="6 10" id="KW-0648">Protein biosynthesis</keyword>
<dbReference type="Gene3D" id="3.40.50.620">
    <property type="entry name" value="HUPs"/>
    <property type="match status" value="1"/>
</dbReference>